<dbReference type="PANTHER" id="PTHR43566">
    <property type="entry name" value="CONSERVED PROTEIN"/>
    <property type="match status" value="1"/>
</dbReference>
<feature type="domain" description="DUF4143" evidence="2">
    <location>
        <begin position="175"/>
        <end position="334"/>
    </location>
</feature>
<evidence type="ECO:0000259" key="2">
    <source>
        <dbReference type="Pfam" id="PF13635"/>
    </source>
</evidence>
<dbReference type="InterPro" id="IPR011335">
    <property type="entry name" value="Restrct_endonuc-II-like"/>
</dbReference>
<organism evidence="3 4">
    <name type="scientific">Bacteroides caecimuris</name>
    <dbReference type="NCBI Taxonomy" id="1796613"/>
    <lineage>
        <taxon>Bacteria</taxon>
        <taxon>Pseudomonadati</taxon>
        <taxon>Bacteroidota</taxon>
        <taxon>Bacteroidia</taxon>
        <taxon>Bacteroidales</taxon>
        <taxon>Bacteroidaceae</taxon>
        <taxon>Bacteroides</taxon>
    </lineage>
</organism>
<dbReference type="InterPro" id="IPR041682">
    <property type="entry name" value="AAA_14"/>
</dbReference>
<dbReference type="PANTHER" id="PTHR43566:SF2">
    <property type="entry name" value="DUF4143 DOMAIN-CONTAINING PROTEIN"/>
    <property type="match status" value="1"/>
</dbReference>
<protein>
    <submittedName>
        <fullName evidence="3">AAA family ATPase</fullName>
    </submittedName>
</protein>
<dbReference type="InterPro" id="IPR027417">
    <property type="entry name" value="P-loop_NTPase"/>
</dbReference>
<dbReference type="InterPro" id="IPR025420">
    <property type="entry name" value="DUF4143"/>
</dbReference>
<dbReference type="Proteomes" id="UP000092631">
    <property type="component" value="Chromosome"/>
</dbReference>
<dbReference type="AlphaFoldDB" id="A0A1C7H7J1"/>
<dbReference type="EMBL" id="CP015401">
    <property type="protein sequence ID" value="ANU59527.1"/>
    <property type="molecule type" value="Genomic_DNA"/>
</dbReference>
<gene>
    <name evidence="3" type="ORF">A4V03_19700</name>
</gene>
<proteinExistence type="predicted"/>
<dbReference type="RefSeq" id="WP_065540143.1">
    <property type="nucleotide sequence ID" value="NZ_CAPDLJ010000032.1"/>
</dbReference>
<dbReference type="Pfam" id="PF13635">
    <property type="entry name" value="DUF4143"/>
    <property type="match status" value="1"/>
</dbReference>
<dbReference type="GeneID" id="82189356"/>
<dbReference type="KEGG" id="bcae:A4V03_19700"/>
<evidence type="ECO:0000313" key="3">
    <source>
        <dbReference type="EMBL" id="ANU59527.1"/>
    </source>
</evidence>
<dbReference type="Pfam" id="PF13173">
    <property type="entry name" value="AAA_14"/>
    <property type="match status" value="1"/>
</dbReference>
<name>A0A1C7H7J1_9BACE</name>
<dbReference type="SUPFAM" id="SSF52980">
    <property type="entry name" value="Restriction endonuclease-like"/>
    <property type="match status" value="1"/>
</dbReference>
<reference evidence="4" key="1">
    <citation type="submission" date="2016-04" db="EMBL/GenBank/DDBJ databases">
        <title>Complete Genome Sequences of Twelve Strains of a Stable Defined Moderately Diverse Mouse Microbiota 2 (sDMDMm2).</title>
        <authorList>
            <person name="Uchimura Y."/>
            <person name="Wyss M."/>
            <person name="Brugiroux S."/>
            <person name="Limenitakis J.P."/>
            <person name="Stecher B."/>
            <person name="McCoy K.D."/>
            <person name="Macpherson A.J."/>
        </authorList>
    </citation>
    <scope>NUCLEOTIDE SEQUENCE [LARGE SCALE GENOMIC DNA]</scope>
    <source>
        <strain evidence="4">I48</strain>
    </source>
</reference>
<evidence type="ECO:0000259" key="1">
    <source>
        <dbReference type="Pfam" id="PF13173"/>
    </source>
</evidence>
<evidence type="ECO:0000313" key="4">
    <source>
        <dbReference type="Proteomes" id="UP000092631"/>
    </source>
</evidence>
<keyword evidence="4" id="KW-1185">Reference proteome</keyword>
<dbReference type="OrthoDB" id="9778168at2"/>
<sequence>MIERILKSKLIEMANKYPIVTLTGPRQSGKSTLLRNSFQDYEYVSLEDPDMRLFATDDPRGFLSTYPNKTIIDEVQRVPSLFSYIQTHTDKENKEGMYMLAGSHNFLLMESVNQSLAGRTAVLKLLPFSHYEMEKGEILPSSVNEEIFKGAYPRIYDKAINPDDYYPFYIQTYVERDVRLLRNIGDLSKFIKFLKLCAGRIGQLLNLSSLANESGISVTAATNWLSILEASYICYLLKPDYNNYAKRLVKTPKLYFYDTGLACSLLDIQNAEQITTHFLRGGLFENLVINEFVKESYNRGIEPGLSFWRDSTGNEVDLLRMIGGKQYAYEIKSGATYSPDFFKGISKWAKLSNTPTEQCFAIYNGDRDIKTSAGQVNGWNHFSLH</sequence>
<feature type="domain" description="AAA" evidence="1">
    <location>
        <begin position="17"/>
        <end position="133"/>
    </location>
</feature>
<dbReference type="SUPFAM" id="SSF52540">
    <property type="entry name" value="P-loop containing nucleoside triphosphate hydrolases"/>
    <property type="match status" value="1"/>
</dbReference>
<accession>A0A1C7H7J1</accession>